<accession>A0A8M1KLG5</accession>
<protein>
    <submittedName>
        <fullName evidence="3">Uncharacterized protein LOC122132822</fullName>
    </submittedName>
</protein>
<proteinExistence type="predicted"/>
<evidence type="ECO:0000256" key="1">
    <source>
        <dbReference type="SAM" id="MobiDB-lite"/>
    </source>
</evidence>
<keyword evidence="2" id="KW-1185">Reference proteome</keyword>
<sequence length="416" mass="47883">MIKHSFIRTSEIDETSYIELKQADDWKNSMITLASGVRFREEQMACELYLREIASCIEEECPSLKTARKMESKKKKKSKKMKKEKDKSKGKPSLCLSYGEDHHSRKIKDLEKKRRKDKKLKKKKKSALQDKSALQPGDIPTQSKKVNPPHEVTDKRYTDHHPIQTQELGNMNKCVPKAMKYVGQDINLVKVRPKKRVLFDLSPMGSMVTKCCDAPRYCSNTTLIGTGKEHEANPPIFQAVKQCEESQGSTEYINSQDLFITQNKFLSPSLISGPSDEVTSTPEFKQTKSQQPFQELLATVAWKSTVETATQTENFFTSTELSTFLHFQLNTMNKCTEPPVDLSLPHRERGQKTTSIVREESDMHQRNKTDLTQLKVVQMRLNESFFFKMKGEKKESPKSQCPLMKLEEDYGKKHKK</sequence>
<dbReference type="Proteomes" id="UP000515152">
    <property type="component" value="Chromosome 3"/>
</dbReference>
<feature type="compositionally biased region" description="Basic residues" evidence="1">
    <location>
        <begin position="113"/>
        <end position="126"/>
    </location>
</feature>
<evidence type="ECO:0000313" key="3">
    <source>
        <dbReference type="RefSeq" id="XP_042563420.1"/>
    </source>
</evidence>
<dbReference type="AlphaFoldDB" id="A0A8M1KLG5"/>
<organism evidence="2 3">
    <name type="scientific">Clupea harengus</name>
    <name type="common">Atlantic herring</name>
    <dbReference type="NCBI Taxonomy" id="7950"/>
    <lineage>
        <taxon>Eukaryota</taxon>
        <taxon>Metazoa</taxon>
        <taxon>Chordata</taxon>
        <taxon>Craniata</taxon>
        <taxon>Vertebrata</taxon>
        <taxon>Euteleostomi</taxon>
        <taxon>Actinopterygii</taxon>
        <taxon>Neopterygii</taxon>
        <taxon>Teleostei</taxon>
        <taxon>Clupei</taxon>
        <taxon>Clupeiformes</taxon>
        <taxon>Clupeoidei</taxon>
        <taxon>Clupeidae</taxon>
        <taxon>Clupea</taxon>
    </lineage>
</organism>
<feature type="compositionally biased region" description="Basic residues" evidence="1">
    <location>
        <begin position="71"/>
        <end position="82"/>
    </location>
</feature>
<dbReference type="KEGG" id="char:122132822"/>
<feature type="compositionally biased region" description="Basic and acidic residues" evidence="1">
    <location>
        <begin position="405"/>
        <end position="416"/>
    </location>
</feature>
<reference evidence="3" key="1">
    <citation type="submission" date="2025-08" db="UniProtKB">
        <authorList>
            <consortium name="RefSeq"/>
        </authorList>
    </citation>
    <scope>IDENTIFICATION</scope>
</reference>
<feature type="compositionally biased region" description="Basic and acidic residues" evidence="1">
    <location>
        <begin position="99"/>
        <end position="112"/>
    </location>
</feature>
<evidence type="ECO:0000313" key="2">
    <source>
        <dbReference type="Proteomes" id="UP000515152"/>
    </source>
</evidence>
<dbReference type="RefSeq" id="XP_042563420.1">
    <property type="nucleotide sequence ID" value="XM_042707486.1"/>
</dbReference>
<dbReference type="OrthoDB" id="8932843at2759"/>
<feature type="region of interest" description="Disordered" evidence="1">
    <location>
        <begin position="391"/>
        <end position="416"/>
    </location>
</feature>
<dbReference type="GeneID" id="122132822"/>
<gene>
    <name evidence="3" type="primary">LOC122132822</name>
</gene>
<name>A0A8M1KLG5_CLUHA</name>
<feature type="region of interest" description="Disordered" evidence="1">
    <location>
        <begin position="67"/>
        <end position="156"/>
    </location>
</feature>